<reference evidence="1 2" key="2">
    <citation type="journal article" date="2022" name="Mol. Ecol. Resour.">
        <title>The genomes of chicory, endive, great burdock and yacon provide insights into Asteraceae paleo-polyploidization history and plant inulin production.</title>
        <authorList>
            <person name="Fan W."/>
            <person name="Wang S."/>
            <person name="Wang H."/>
            <person name="Wang A."/>
            <person name="Jiang F."/>
            <person name="Liu H."/>
            <person name="Zhao H."/>
            <person name="Xu D."/>
            <person name="Zhang Y."/>
        </authorList>
    </citation>
    <scope>NUCLEOTIDE SEQUENCE [LARGE SCALE GENOMIC DNA]</scope>
    <source>
        <strain evidence="2">cv. Yunnan</strain>
        <tissue evidence="1">Leaves</tissue>
    </source>
</reference>
<dbReference type="Proteomes" id="UP001056120">
    <property type="component" value="Linkage Group LG25"/>
</dbReference>
<evidence type="ECO:0000313" key="1">
    <source>
        <dbReference type="EMBL" id="KAI3705256.1"/>
    </source>
</evidence>
<accession>A0ACB9A683</accession>
<comment type="caution">
    <text evidence="1">The sequence shown here is derived from an EMBL/GenBank/DDBJ whole genome shotgun (WGS) entry which is preliminary data.</text>
</comment>
<organism evidence="1 2">
    <name type="scientific">Smallanthus sonchifolius</name>
    <dbReference type="NCBI Taxonomy" id="185202"/>
    <lineage>
        <taxon>Eukaryota</taxon>
        <taxon>Viridiplantae</taxon>
        <taxon>Streptophyta</taxon>
        <taxon>Embryophyta</taxon>
        <taxon>Tracheophyta</taxon>
        <taxon>Spermatophyta</taxon>
        <taxon>Magnoliopsida</taxon>
        <taxon>eudicotyledons</taxon>
        <taxon>Gunneridae</taxon>
        <taxon>Pentapetalae</taxon>
        <taxon>asterids</taxon>
        <taxon>campanulids</taxon>
        <taxon>Asterales</taxon>
        <taxon>Asteraceae</taxon>
        <taxon>Asteroideae</taxon>
        <taxon>Heliantheae alliance</taxon>
        <taxon>Millerieae</taxon>
        <taxon>Smallanthus</taxon>
    </lineage>
</organism>
<name>A0ACB9A683_9ASTR</name>
<sequence length="122" mass="13873">MCNPSINMEQISCNLSTITLLLEISSTVHAILEQSRLLNAKRTRRETTAGDTETTITTTSSHRIFAADLQGQFYWCRYHFPHPVVHLFSQFGSKLFEISFLRFPTYDGCTVSVLSYGCQCKI</sequence>
<proteinExistence type="predicted"/>
<reference evidence="2" key="1">
    <citation type="journal article" date="2022" name="Mol. Ecol. Resour.">
        <title>The genomes of chicory, endive, great burdock and yacon provide insights into Asteraceae palaeo-polyploidization history and plant inulin production.</title>
        <authorList>
            <person name="Fan W."/>
            <person name="Wang S."/>
            <person name="Wang H."/>
            <person name="Wang A."/>
            <person name="Jiang F."/>
            <person name="Liu H."/>
            <person name="Zhao H."/>
            <person name="Xu D."/>
            <person name="Zhang Y."/>
        </authorList>
    </citation>
    <scope>NUCLEOTIDE SEQUENCE [LARGE SCALE GENOMIC DNA]</scope>
    <source>
        <strain evidence="2">cv. Yunnan</strain>
    </source>
</reference>
<protein>
    <submittedName>
        <fullName evidence="1">Uncharacterized protein</fullName>
    </submittedName>
</protein>
<dbReference type="EMBL" id="CM042042">
    <property type="protein sequence ID" value="KAI3705256.1"/>
    <property type="molecule type" value="Genomic_DNA"/>
</dbReference>
<gene>
    <name evidence="1" type="ORF">L1987_75490</name>
</gene>
<evidence type="ECO:0000313" key="2">
    <source>
        <dbReference type="Proteomes" id="UP001056120"/>
    </source>
</evidence>
<keyword evidence="2" id="KW-1185">Reference proteome</keyword>